<protein>
    <recommendedName>
        <fullName evidence="4">DUF11 domain-containing protein</fullName>
    </recommendedName>
</protein>
<reference evidence="2 3" key="1">
    <citation type="journal article" date="2015" name="Nature">
        <title>rRNA introns, odd ribosomes, and small enigmatic genomes across a large radiation of phyla.</title>
        <authorList>
            <person name="Brown C.T."/>
            <person name="Hug L.A."/>
            <person name="Thomas B.C."/>
            <person name="Sharon I."/>
            <person name="Castelle C.J."/>
            <person name="Singh A."/>
            <person name="Wilkins M.J."/>
            <person name="Williams K.H."/>
            <person name="Banfield J.F."/>
        </authorList>
    </citation>
    <scope>NUCLEOTIDE SEQUENCE [LARGE SCALE GENOMIC DNA]</scope>
</reference>
<dbReference type="AlphaFoldDB" id="A0A0G1ICV2"/>
<keyword evidence="1" id="KW-0812">Transmembrane</keyword>
<evidence type="ECO:0000313" key="3">
    <source>
        <dbReference type="Proteomes" id="UP000033977"/>
    </source>
</evidence>
<name>A0A0G1ICV2_9BACT</name>
<keyword evidence="1" id="KW-0472">Membrane</keyword>
<evidence type="ECO:0000256" key="1">
    <source>
        <dbReference type="SAM" id="Phobius"/>
    </source>
</evidence>
<comment type="caution">
    <text evidence="2">The sequence shown here is derived from an EMBL/GenBank/DDBJ whole genome shotgun (WGS) entry which is preliminary data.</text>
</comment>
<proteinExistence type="predicted"/>
<dbReference type="EMBL" id="LCIN01000007">
    <property type="protein sequence ID" value="KKT57196.1"/>
    <property type="molecule type" value="Genomic_DNA"/>
</dbReference>
<organism evidence="2 3">
    <name type="scientific">Candidatus Giovannonibacteria bacterium GW2011_GWB1_44_23</name>
    <dbReference type="NCBI Taxonomy" id="1618652"/>
    <lineage>
        <taxon>Bacteria</taxon>
        <taxon>Candidatus Giovannoniibacteriota</taxon>
    </lineage>
</organism>
<accession>A0A0G1ICV2</accession>
<gene>
    <name evidence="2" type="ORF">UW49_C0007G0076</name>
</gene>
<sequence length="624" mass="67995">MASLEELKKRLYKEKEVFGERMISPELARPKRAKTFFWHETVMEVSRSRWFLWALVLVFILVLLGFLFFIFGSPTIFKSQKVELKIEGAKEIKSGDRITWQVKITNNNSDALENAALVFNFPDGAIPMSGAKPEGVFRERRSLGRILPGESALENFDSFVFGGRGASKEVSAVLEYRPSGGNAVFAADASFKFSVASAPVTVSFKMPGDLRIGQQVEIEIDYGSQATEVVPELSLMLTFPDGFEYISAAPAVSPQNKNIWPIGDLKPSQTGSIKIKGIVRGVNLESKVFKAALGIFNETDNSFLAYDETMEPAILHAPFLAVDILVNGQKKYTTFPGDTLSFEIRLKNNLPTEVKNASLEAKIESANGAADLGSIRVVGGSYSESSGSILWNSSTHNEFKVLAPDAEDRVTFSIGVKNNMPLSSESRRPSIKLNVVFKPGGEVAGFAGSDVSGSVALEIKMSSKLQVSARALYTNSIISNSGPLPPKVGEETTYTVFWSLANMSNDIDNVVVKSSLPPYINFKNAIMPADADISFDKASNEVIWRAGRISAGIGFLRPAIQVAFQIGLTPSQNQLDTAPVILNATEVSGRDTYTDQILNSSDDQISTDLSDDPNIGFSQKKVVE</sequence>
<feature type="transmembrane region" description="Helical" evidence="1">
    <location>
        <begin position="50"/>
        <end position="71"/>
    </location>
</feature>
<keyword evidence="1" id="KW-1133">Transmembrane helix</keyword>
<evidence type="ECO:0000313" key="2">
    <source>
        <dbReference type="EMBL" id="KKT57196.1"/>
    </source>
</evidence>
<dbReference type="Proteomes" id="UP000033977">
    <property type="component" value="Unassembled WGS sequence"/>
</dbReference>
<evidence type="ECO:0008006" key="4">
    <source>
        <dbReference type="Google" id="ProtNLM"/>
    </source>
</evidence>